<dbReference type="PANTHER" id="PTHR48111">
    <property type="entry name" value="REGULATOR OF RPOS"/>
    <property type="match status" value="1"/>
</dbReference>
<evidence type="ECO:0000313" key="10">
    <source>
        <dbReference type="EMBL" id="EAT17115.1"/>
    </source>
</evidence>
<dbReference type="OrthoDB" id="9814761at2"/>
<evidence type="ECO:0000256" key="5">
    <source>
        <dbReference type="ARBA" id="ARBA00023163"/>
    </source>
</evidence>
<dbReference type="Pfam" id="PF00486">
    <property type="entry name" value="Trans_reg_C"/>
    <property type="match status" value="1"/>
</dbReference>
<dbReference type="PROSITE" id="PS50110">
    <property type="entry name" value="RESPONSE_REGULATORY"/>
    <property type="match status" value="1"/>
</dbReference>
<dbReference type="GO" id="GO:0032993">
    <property type="term" value="C:protein-DNA complex"/>
    <property type="evidence" value="ECO:0007669"/>
    <property type="project" value="TreeGrafter"/>
</dbReference>
<feature type="domain" description="OmpR/PhoB-type" evidence="9">
    <location>
        <begin position="133"/>
        <end position="227"/>
    </location>
</feature>
<dbReference type="PROSITE" id="PS51755">
    <property type="entry name" value="OMPR_PHOB"/>
    <property type="match status" value="1"/>
</dbReference>
<evidence type="ECO:0000259" key="8">
    <source>
        <dbReference type="PROSITE" id="PS50110"/>
    </source>
</evidence>
<dbReference type="SMART" id="SM00448">
    <property type="entry name" value="REC"/>
    <property type="match status" value="1"/>
</dbReference>
<dbReference type="InterPro" id="IPR001789">
    <property type="entry name" value="Sig_transdc_resp-reg_receiver"/>
</dbReference>
<dbReference type="InterPro" id="IPR036388">
    <property type="entry name" value="WH-like_DNA-bd_sf"/>
</dbReference>
<keyword evidence="4 7" id="KW-0238">DNA-binding</keyword>
<feature type="modified residue" description="4-aspartylphosphate" evidence="6">
    <location>
        <position position="60"/>
    </location>
</feature>
<dbReference type="SUPFAM" id="SSF46894">
    <property type="entry name" value="C-terminal effector domain of the bipartite response regulators"/>
    <property type="match status" value="1"/>
</dbReference>
<keyword evidence="3" id="KW-0805">Transcription regulation</keyword>
<evidence type="ECO:0000259" key="9">
    <source>
        <dbReference type="PROSITE" id="PS51755"/>
    </source>
</evidence>
<evidence type="ECO:0000256" key="7">
    <source>
        <dbReference type="PROSITE-ProRule" id="PRU01091"/>
    </source>
</evidence>
<dbReference type="SUPFAM" id="SSF52172">
    <property type="entry name" value="CheY-like"/>
    <property type="match status" value="1"/>
</dbReference>
<evidence type="ECO:0000256" key="1">
    <source>
        <dbReference type="ARBA" id="ARBA00022553"/>
    </source>
</evidence>
<dbReference type="RefSeq" id="WP_005998042.1">
    <property type="nucleotide sequence ID" value="NZ_AAEW02000002.1"/>
</dbReference>
<evidence type="ECO:0000313" key="11">
    <source>
        <dbReference type="Proteomes" id="UP000005695"/>
    </source>
</evidence>
<keyword evidence="2" id="KW-0902">Two-component regulatory system</keyword>
<dbReference type="GO" id="GO:0000976">
    <property type="term" value="F:transcription cis-regulatory region binding"/>
    <property type="evidence" value="ECO:0007669"/>
    <property type="project" value="TreeGrafter"/>
</dbReference>
<dbReference type="CDD" id="cd00383">
    <property type="entry name" value="trans_reg_C"/>
    <property type="match status" value="1"/>
</dbReference>
<feature type="DNA-binding region" description="OmpR/PhoB-type" evidence="7">
    <location>
        <begin position="133"/>
        <end position="227"/>
    </location>
</feature>
<keyword evidence="5" id="KW-0804">Transcription</keyword>
<dbReference type="InterPro" id="IPR039420">
    <property type="entry name" value="WalR-like"/>
</dbReference>
<dbReference type="Proteomes" id="UP000005695">
    <property type="component" value="Unassembled WGS sequence"/>
</dbReference>
<proteinExistence type="predicted"/>
<dbReference type="GO" id="GO:0005829">
    <property type="term" value="C:cytosol"/>
    <property type="evidence" value="ECO:0007669"/>
    <property type="project" value="TreeGrafter"/>
</dbReference>
<dbReference type="Pfam" id="PF00072">
    <property type="entry name" value="Response_reg"/>
    <property type="match status" value="1"/>
</dbReference>
<evidence type="ECO:0000256" key="2">
    <source>
        <dbReference type="ARBA" id="ARBA00023012"/>
    </source>
</evidence>
<comment type="caution">
    <text evidence="10">The sequence shown here is derived from an EMBL/GenBank/DDBJ whole genome shotgun (WGS) entry which is preliminary data.</text>
</comment>
<reference evidence="10" key="1">
    <citation type="submission" date="2006-05" db="EMBL/GenBank/DDBJ databases">
        <title>Annotation of the draft genome assembly of Desulfuromonas acetoxidans DSM 684.</title>
        <authorList>
            <consortium name="US DOE Joint Genome Institute (JGI-ORNL)"/>
            <person name="Larimer F."/>
            <person name="Land M."/>
            <person name="Hauser L."/>
        </authorList>
    </citation>
    <scope>NUCLEOTIDE SEQUENCE [LARGE SCALE GENOMIC DNA]</scope>
    <source>
        <strain evidence="10">DSM 684</strain>
    </source>
</reference>
<evidence type="ECO:0000256" key="4">
    <source>
        <dbReference type="ARBA" id="ARBA00023125"/>
    </source>
</evidence>
<dbReference type="SMART" id="SM00862">
    <property type="entry name" value="Trans_reg_C"/>
    <property type="match status" value="1"/>
</dbReference>
<dbReference type="Gene3D" id="3.40.50.2300">
    <property type="match status" value="1"/>
</dbReference>
<sequence>MEQRDYLQQMTVLLAEDDKIVRDSTAQALEIFVQRVIAVEDGAAALQQFHSGVADIVILDIKMPGKSGLVVAREIRSSDEITPIFIISSFNDSEQLHQAIPLLLIDYLIKPLTFDQLKAALIKSVDYLEKRGGLTYPLGDDVSYNKRSGTLITTDGQETTLPMREKQLLDLLITNRNKLVTKERLEDLIFNMECSETSLKNLVYRLKKKIPANRIVNVREIGYMLAEQD</sequence>
<keyword evidence="1 6" id="KW-0597">Phosphoprotein</keyword>
<dbReference type="EMBL" id="AAEW02000002">
    <property type="protein sequence ID" value="EAT17115.1"/>
    <property type="molecule type" value="Genomic_DNA"/>
</dbReference>
<dbReference type="InterPro" id="IPR016032">
    <property type="entry name" value="Sig_transdc_resp-reg_C-effctor"/>
</dbReference>
<evidence type="ECO:0000256" key="6">
    <source>
        <dbReference type="PROSITE-ProRule" id="PRU00169"/>
    </source>
</evidence>
<dbReference type="InterPro" id="IPR011006">
    <property type="entry name" value="CheY-like_superfamily"/>
</dbReference>
<accession>Q1K359</accession>
<dbReference type="AlphaFoldDB" id="Q1K359"/>
<dbReference type="PANTHER" id="PTHR48111:SF1">
    <property type="entry name" value="TWO-COMPONENT RESPONSE REGULATOR ORR33"/>
    <property type="match status" value="1"/>
</dbReference>
<evidence type="ECO:0000256" key="3">
    <source>
        <dbReference type="ARBA" id="ARBA00023015"/>
    </source>
</evidence>
<dbReference type="Gene3D" id="1.10.10.10">
    <property type="entry name" value="Winged helix-like DNA-binding domain superfamily/Winged helix DNA-binding domain"/>
    <property type="match status" value="1"/>
</dbReference>
<organism evidence="10 11">
    <name type="scientific">Desulfuromonas acetoxidans (strain DSM 684 / 11070)</name>
    <dbReference type="NCBI Taxonomy" id="281689"/>
    <lineage>
        <taxon>Bacteria</taxon>
        <taxon>Pseudomonadati</taxon>
        <taxon>Thermodesulfobacteriota</taxon>
        <taxon>Desulfuromonadia</taxon>
        <taxon>Desulfuromonadales</taxon>
        <taxon>Desulfuromonadaceae</taxon>
        <taxon>Desulfuromonas</taxon>
    </lineage>
</organism>
<name>Q1K359_DESA6</name>
<dbReference type="GO" id="GO:0006355">
    <property type="term" value="P:regulation of DNA-templated transcription"/>
    <property type="evidence" value="ECO:0007669"/>
    <property type="project" value="InterPro"/>
</dbReference>
<dbReference type="InterPro" id="IPR001867">
    <property type="entry name" value="OmpR/PhoB-type_DNA-bd"/>
</dbReference>
<reference evidence="10" key="2">
    <citation type="submission" date="2006-05" db="EMBL/GenBank/DDBJ databases">
        <title>Sequencing of the draft genome and assembly of Desulfuromonas acetoxidans DSM 684.</title>
        <authorList>
            <consortium name="US DOE Joint Genome Institute (JGI-PGF)"/>
            <person name="Copeland A."/>
            <person name="Lucas S."/>
            <person name="Lapidus A."/>
            <person name="Barry K."/>
            <person name="Detter J.C."/>
            <person name="Glavina del Rio T."/>
            <person name="Hammon N."/>
            <person name="Israni S."/>
            <person name="Dalin E."/>
            <person name="Tice H."/>
            <person name="Bruce D."/>
            <person name="Pitluck S."/>
            <person name="Richardson P."/>
        </authorList>
    </citation>
    <scope>NUCLEOTIDE SEQUENCE [LARGE SCALE GENOMIC DNA]</scope>
    <source>
        <strain evidence="10">DSM 684</strain>
    </source>
</reference>
<keyword evidence="11" id="KW-1185">Reference proteome</keyword>
<gene>
    <name evidence="10" type="ORF">Dace_2981</name>
</gene>
<dbReference type="GO" id="GO:0000156">
    <property type="term" value="F:phosphorelay response regulator activity"/>
    <property type="evidence" value="ECO:0007669"/>
    <property type="project" value="TreeGrafter"/>
</dbReference>
<feature type="domain" description="Response regulatory" evidence="8">
    <location>
        <begin position="11"/>
        <end position="125"/>
    </location>
</feature>
<protein>
    <submittedName>
        <fullName evidence="10">Two component transcriptional regulator, winged helix family</fullName>
    </submittedName>
</protein>